<evidence type="ECO:0000313" key="2">
    <source>
        <dbReference type="Proteomes" id="UP000077628"/>
    </source>
</evidence>
<protein>
    <submittedName>
        <fullName evidence="1">Uncharacterized protein</fullName>
    </submittedName>
</protein>
<keyword evidence="2" id="KW-1185">Reference proteome</keyword>
<organism evidence="1 2">
    <name type="scientific">Methylomonas koyamae</name>
    <dbReference type="NCBI Taxonomy" id="702114"/>
    <lineage>
        <taxon>Bacteria</taxon>
        <taxon>Pseudomonadati</taxon>
        <taxon>Pseudomonadota</taxon>
        <taxon>Gammaproteobacteria</taxon>
        <taxon>Methylococcales</taxon>
        <taxon>Methylococcaceae</taxon>
        <taxon>Methylomonas</taxon>
    </lineage>
</organism>
<gene>
    <name evidence="1" type="ORF">A1355_08285</name>
</gene>
<comment type="caution">
    <text evidence="1">The sequence shown here is derived from an EMBL/GenBank/DDBJ whole genome shotgun (WGS) entry which is preliminary data.</text>
</comment>
<dbReference type="EMBL" id="LUUK01000178">
    <property type="protein sequence ID" value="OAI17366.1"/>
    <property type="molecule type" value="Genomic_DNA"/>
</dbReference>
<accession>A0A177NGY6</accession>
<dbReference type="Proteomes" id="UP000077628">
    <property type="component" value="Unassembled WGS sequence"/>
</dbReference>
<dbReference type="AlphaFoldDB" id="A0A177NGY6"/>
<dbReference type="RefSeq" id="WP_064029664.1">
    <property type="nucleotide sequence ID" value="NZ_LUUK01000178.1"/>
</dbReference>
<dbReference type="OrthoDB" id="8756377at2"/>
<reference evidence="2" key="1">
    <citation type="submission" date="2016-03" db="EMBL/GenBank/DDBJ databases">
        <authorList>
            <person name="Heylen K."/>
            <person name="De Vos P."/>
            <person name="Vekeman B."/>
        </authorList>
    </citation>
    <scope>NUCLEOTIDE SEQUENCE [LARGE SCALE GENOMIC DNA]</scope>
    <source>
        <strain evidence="2">R-45383</strain>
    </source>
</reference>
<proteinExistence type="predicted"/>
<sequence length="154" mass="17037">MARRKELKNIASGLYGSFISRNNDVGGYWGIGKLCLLAQQSGVQIVRLDLLTKSIFPASSEFSKLVSGYSSILNKHLSAKGIPENWLASATIELDFKPEHPSGKHIPIATWGSLFKLVVNISDDMKKNHTVSGYSFCWPHNPRKEAKSAGTERF</sequence>
<dbReference type="STRING" id="702114.A1355_08285"/>
<evidence type="ECO:0000313" key="1">
    <source>
        <dbReference type="EMBL" id="OAI17366.1"/>
    </source>
</evidence>
<name>A0A177NGY6_9GAMM</name>